<name>A0A9P8WAW3_9HYPO</name>
<dbReference type="GO" id="GO:0004553">
    <property type="term" value="F:hydrolase activity, hydrolyzing O-glycosyl compounds"/>
    <property type="evidence" value="ECO:0007669"/>
    <property type="project" value="InterPro"/>
</dbReference>
<evidence type="ECO:0000313" key="9">
    <source>
        <dbReference type="Proteomes" id="UP000777438"/>
    </source>
</evidence>
<accession>A0A9P8WAW3</accession>
<keyword evidence="7" id="KW-0732">Signal</keyword>
<dbReference type="GO" id="GO:0005975">
    <property type="term" value="P:carbohydrate metabolic process"/>
    <property type="evidence" value="ECO:0007669"/>
    <property type="project" value="InterPro"/>
</dbReference>
<dbReference type="InterPro" id="IPR051795">
    <property type="entry name" value="Glycosyl_Hydrlase_43"/>
</dbReference>
<feature type="chain" id="PRO_5040270067" evidence="7">
    <location>
        <begin position="28"/>
        <end position="347"/>
    </location>
</feature>
<evidence type="ECO:0000256" key="1">
    <source>
        <dbReference type="ARBA" id="ARBA00009865"/>
    </source>
</evidence>
<keyword evidence="2 6" id="KW-0378">Hydrolase</keyword>
<dbReference type="InterPro" id="IPR023296">
    <property type="entry name" value="Glyco_hydro_beta-prop_sf"/>
</dbReference>
<proteinExistence type="inferred from homology"/>
<reference evidence="8 9" key="1">
    <citation type="journal article" date="2021" name="Nat. Commun.">
        <title>Genetic determinants of endophytism in the Arabidopsis root mycobiome.</title>
        <authorList>
            <person name="Mesny F."/>
            <person name="Miyauchi S."/>
            <person name="Thiergart T."/>
            <person name="Pickel B."/>
            <person name="Atanasova L."/>
            <person name="Karlsson M."/>
            <person name="Huettel B."/>
            <person name="Barry K.W."/>
            <person name="Haridas S."/>
            <person name="Chen C."/>
            <person name="Bauer D."/>
            <person name="Andreopoulos W."/>
            <person name="Pangilinan J."/>
            <person name="LaButti K."/>
            <person name="Riley R."/>
            <person name="Lipzen A."/>
            <person name="Clum A."/>
            <person name="Drula E."/>
            <person name="Henrissat B."/>
            <person name="Kohler A."/>
            <person name="Grigoriev I.V."/>
            <person name="Martin F.M."/>
            <person name="Hacquard S."/>
        </authorList>
    </citation>
    <scope>NUCLEOTIDE SEQUENCE [LARGE SCALE GENOMIC DNA]</scope>
    <source>
        <strain evidence="8 9">MPI-CAGE-CH-0241</strain>
    </source>
</reference>
<evidence type="ECO:0000256" key="7">
    <source>
        <dbReference type="SAM" id="SignalP"/>
    </source>
</evidence>
<evidence type="ECO:0000256" key="3">
    <source>
        <dbReference type="ARBA" id="ARBA00023295"/>
    </source>
</evidence>
<sequence>MLQITGSSTSLFFTLLLFLFQAFCVLGLPAQRAASPINTPSSSSRAVAPIKISLNWSKTHHHKRQDNGTLAPVIDADFPDPGLLQDADGTWVAFATSGNGHDVQVATADDAFGPWTLLDKEALPDKGWTSGKNYWAPDVRMLADGSYIMYFSGQLNSSSAHCIGVARSGSSTGPYAIDGDEPLICPTDQGGAIDPSGFLDEATGKRYIVYKVDGNAANTDTPLKLQQVSAADGSTLIGDAVTIMNRIEAEDGPLVEAPNLVKLRDGRYLLFFSSHMYSDDAYDVKYAVADSIEGPYVRGAAPLLSTPEMGLKGPGGGTSSEEPGVLVFHGYCRERVRCMYVIGYNIE</sequence>
<keyword evidence="3 6" id="KW-0326">Glycosidase</keyword>
<dbReference type="PANTHER" id="PTHR42812">
    <property type="entry name" value="BETA-XYLOSIDASE"/>
    <property type="match status" value="1"/>
</dbReference>
<dbReference type="EMBL" id="JAGPYM010000007">
    <property type="protein sequence ID" value="KAH6892180.1"/>
    <property type="molecule type" value="Genomic_DNA"/>
</dbReference>
<keyword evidence="9" id="KW-1185">Reference proteome</keyword>
<comment type="similarity">
    <text evidence="1 6">Belongs to the glycosyl hydrolase 43 family.</text>
</comment>
<organism evidence="8 9">
    <name type="scientific">Thelonectria olida</name>
    <dbReference type="NCBI Taxonomy" id="1576542"/>
    <lineage>
        <taxon>Eukaryota</taxon>
        <taxon>Fungi</taxon>
        <taxon>Dikarya</taxon>
        <taxon>Ascomycota</taxon>
        <taxon>Pezizomycotina</taxon>
        <taxon>Sordariomycetes</taxon>
        <taxon>Hypocreomycetidae</taxon>
        <taxon>Hypocreales</taxon>
        <taxon>Nectriaceae</taxon>
        <taxon>Thelonectria</taxon>
    </lineage>
</organism>
<dbReference type="SUPFAM" id="SSF75005">
    <property type="entry name" value="Arabinanase/levansucrase/invertase"/>
    <property type="match status" value="1"/>
</dbReference>
<dbReference type="CDD" id="cd08999">
    <property type="entry name" value="GH43_ABN-like"/>
    <property type="match status" value="1"/>
</dbReference>
<evidence type="ECO:0000256" key="2">
    <source>
        <dbReference type="ARBA" id="ARBA00022801"/>
    </source>
</evidence>
<comment type="caution">
    <text evidence="8">The sequence shown here is derived from an EMBL/GenBank/DDBJ whole genome shotgun (WGS) entry which is preliminary data.</text>
</comment>
<dbReference type="Gene3D" id="2.115.10.20">
    <property type="entry name" value="Glycosyl hydrolase domain, family 43"/>
    <property type="match status" value="1"/>
</dbReference>
<feature type="active site" description="Proton acceptor" evidence="4">
    <location>
        <position position="80"/>
    </location>
</feature>
<evidence type="ECO:0000256" key="6">
    <source>
        <dbReference type="RuleBase" id="RU361187"/>
    </source>
</evidence>
<feature type="signal peptide" evidence="7">
    <location>
        <begin position="1"/>
        <end position="27"/>
    </location>
</feature>
<dbReference type="Proteomes" id="UP000777438">
    <property type="component" value="Unassembled WGS sequence"/>
</dbReference>
<evidence type="ECO:0000256" key="5">
    <source>
        <dbReference type="PIRSR" id="PIRSR606710-2"/>
    </source>
</evidence>
<protein>
    <submittedName>
        <fullName evidence="8">Glycosyl hydrolase</fullName>
    </submittedName>
</protein>
<dbReference type="AlphaFoldDB" id="A0A9P8WAW3"/>
<dbReference type="InterPro" id="IPR006710">
    <property type="entry name" value="Glyco_hydro_43"/>
</dbReference>
<evidence type="ECO:0000313" key="8">
    <source>
        <dbReference type="EMBL" id="KAH6892180.1"/>
    </source>
</evidence>
<feature type="active site" description="Proton donor" evidence="4">
    <location>
        <position position="256"/>
    </location>
</feature>
<feature type="site" description="Important for catalytic activity, responsible for pKa modulation of the active site Glu and correct orientation of both the proton donor and substrate" evidence="5">
    <location>
        <position position="194"/>
    </location>
</feature>
<dbReference type="Pfam" id="PF04616">
    <property type="entry name" value="Glyco_hydro_43"/>
    <property type="match status" value="1"/>
</dbReference>
<dbReference type="OrthoDB" id="3879658at2759"/>
<gene>
    <name evidence="8" type="ORF">B0T10DRAFT_483238</name>
</gene>
<dbReference type="PANTHER" id="PTHR42812:SF5">
    <property type="entry name" value="ENDO-ARABINASE"/>
    <property type="match status" value="1"/>
</dbReference>
<evidence type="ECO:0000256" key="4">
    <source>
        <dbReference type="PIRSR" id="PIRSR606710-1"/>
    </source>
</evidence>